<gene>
    <name evidence="1" type="ORF">DCAF_LOCUS7486</name>
</gene>
<accession>A0AAV1RAA7</accession>
<reference evidence="1 2" key="1">
    <citation type="submission" date="2024-01" db="EMBL/GenBank/DDBJ databases">
        <authorList>
            <person name="Waweru B."/>
        </authorList>
    </citation>
    <scope>NUCLEOTIDE SEQUENCE [LARGE SCALE GENOMIC DNA]</scope>
</reference>
<dbReference type="AlphaFoldDB" id="A0AAV1RAA7"/>
<keyword evidence="2" id="KW-1185">Reference proteome</keyword>
<proteinExistence type="predicted"/>
<evidence type="ECO:0000313" key="1">
    <source>
        <dbReference type="EMBL" id="CAK7329729.1"/>
    </source>
</evidence>
<dbReference type="Proteomes" id="UP001314170">
    <property type="component" value="Unassembled WGS sequence"/>
</dbReference>
<sequence>MAEDMLSPFDKLALDTTDHAVTRSMLLLSQLKSMLIATYTSGQVGRSICSGLAYYVTNNAGSQRVQQSCGFSKGCIFFKQSYHFIEPKNEIIPELISGRIFGLD</sequence>
<organism evidence="1 2">
    <name type="scientific">Dovyalis caffra</name>
    <dbReference type="NCBI Taxonomy" id="77055"/>
    <lineage>
        <taxon>Eukaryota</taxon>
        <taxon>Viridiplantae</taxon>
        <taxon>Streptophyta</taxon>
        <taxon>Embryophyta</taxon>
        <taxon>Tracheophyta</taxon>
        <taxon>Spermatophyta</taxon>
        <taxon>Magnoliopsida</taxon>
        <taxon>eudicotyledons</taxon>
        <taxon>Gunneridae</taxon>
        <taxon>Pentapetalae</taxon>
        <taxon>rosids</taxon>
        <taxon>fabids</taxon>
        <taxon>Malpighiales</taxon>
        <taxon>Salicaceae</taxon>
        <taxon>Flacourtieae</taxon>
        <taxon>Dovyalis</taxon>
    </lineage>
</organism>
<name>A0AAV1RAA7_9ROSI</name>
<evidence type="ECO:0000313" key="2">
    <source>
        <dbReference type="Proteomes" id="UP001314170"/>
    </source>
</evidence>
<protein>
    <submittedName>
        <fullName evidence="1">Uncharacterized protein</fullName>
    </submittedName>
</protein>
<comment type="caution">
    <text evidence="1">The sequence shown here is derived from an EMBL/GenBank/DDBJ whole genome shotgun (WGS) entry which is preliminary data.</text>
</comment>
<dbReference type="EMBL" id="CAWUPB010000913">
    <property type="protein sequence ID" value="CAK7329729.1"/>
    <property type="molecule type" value="Genomic_DNA"/>
</dbReference>